<dbReference type="Proteomes" id="UP000664628">
    <property type="component" value="Unassembled WGS sequence"/>
</dbReference>
<evidence type="ECO:0000313" key="2">
    <source>
        <dbReference type="Proteomes" id="UP000664628"/>
    </source>
</evidence>
<reference evidence="1 2" key="1">
    <citation type="submission" date="2021-03" db="EMBL/GenBank/DDBJ databases">
        <title>Fibrella sp. HMF5405 genome sequencing and assembly.</title>
        <authorList>
            <person name="Kang H."/>
            <person name="Kim H."/>
            <person name="Bae S."/>
            <person name="Joh K."/>
        </authorList>
    </citation>
    <scope>NUCLEOTIDE SEQUENCE [LARGE SCALE GENOMIC DNA]</scope>
    <source>
        <strain evidence="1 2">HMF5405</strain>
    </source>
</reference>
<gene>
    <name evidence="1" type="ORF">J2I46_21400</name>
</gene>
<comment type="caution">
    <text evidence="1">The sequence shown here is derived from an EMBL/GenBank/DDBJ whole genome shotgun (WGS) entry which is preliminary data.</text>
</comment>
<evidence type="ECO:0008006" key="3">
    <source>
        <dbReference type="Google" id="ProtNLM"/>
    </source>
</evidence>
<evidence type="ECO:0000313" key="1">
    <source>
        <dbReference type="EMBL" id="MBO0951156.1"/>
    </source>
</evidence>
<organism evidence="1 2">
    <name type="scientific">Fibrella forsythiae</name>
    <dbReference type="NCBI Taxonomy" id="2817061"/>
    <lineage>
        <taxon>Bacteria</taxon>
        <taxon>Pseudomonadati</taxon>
        <taxon>Bacteroidota</taxon>
        <taxon>Cytophagia</taxon>
        <taxon>Cytophagales</taxon>
        <taxon>Spirosomataceae</taxon>
        <taxon>Fibrella</taxon>
    </lineage>
</organism>
<keyword evidence="2" id="KW-1185">Reference proteome</keyword>
<sequence length="917" mass="103352">MATLVRLILGAAIAFLFTLQVRGQTVPIKFWQDTIGVTVGTTFTNRLSIENSGNAPLILHMLVQTPRYIQWVSSTPQRLSIQPGQTETIPLKGLLYHQPGKPSQLVTIFLSDTSGRLLHRASFTLNIKVPVNKPAISVYVPEETLVLYAGSEPARPSLHLIHHQARRSRYTIEMQSIPLGMDKSSFPTIITLKPLQDTTFTFIVHPQRYWSPNKPYQLALTIRDSAQSIISSVLYKVVVAVTTKRYEKTDQLNNSGYGVRAAITKLSTNEWAREARIWGTDSLGKTQLAFQLNYLDYASSNFQQLQSSAISLRTARTQLQLGSVYDYHEMPLLGRGIRLNLIRPDHQWTFWAVNTNPNWLYSGENAWTGNVASVRYDQQLRGLPGASWSLSSSYFTQPGVMRAGYLNFASFQYDESEHQSLQVLAGQSTEYAQNNPSASRSMGWAGQVNYTYERPAFRWQLRSYFSSPVYAGLQRGATLLNNQLAWSVREHTTLLLRINHVHYNQIRYTAATDFHRYVFGNSVAEASVNRQTGSFIAGLRAYWNLQVDSSNPFSQQATSARLAPSVAYHHNASQFMLSYDVGLFNYVTAIPNQPQLISQRITSSASIGDFTLWGYLQKGPYYLNDLRTERPDQIMTASITPMLNFALLDRRLAGSAGVNYLFDALYLKSRYIAVGRVQYDVTPTFSVRLEGNGTPYAQANEFSYSQYRLEVTKRFDQLRLKGSGRLQLRFFSDADGNGQLDKGEQWLEGLLVTVNDNTLITNEKGIITYKNIPPGTYAVSALSTSHLGDPILFQESITVDRSVNRLIPLRQTFRVTGKLTCQTNAYDQKPCEFDRFLIEVRRAEQKIASTSPLPDGTFSLHLSPGTYTILVHDRGRQVQATVKTSPLQVSATGEHQALNWTVDGSTRAVEIRRFRKE</sequence>
<dbReference type="EMBL" id="JAFMYW010000007">
    <property type="protein sequence ID" value="MBO0951156.1"/>
    <property type="molecule type" value="Genomic_DNA"/>
</dbReference>
<name>A0ABS3JMC6_9BACT</name>
<proteinExistence type="predicted"/>
<dbReference type="SUPFAM" id="SSF117074">
    <property type="entry name" value="Hypothetical protein PA1324"/>
    <property type="match status" value="1"/>
</dbReference>
<dbReference type="Gene3D" id="2.60.40.10">
    <property type="entry name" value="Immunoglobulins"/>
    <property type="match status" value="1"/>
</dbReference>
<dbReference type="RefSeq" id="WP_207331111.1">
    <property type="nucleotide sequence ID" value="NZ_JAFMYW010000007.1"/>
</dbReference>
<accession>A0ABS3JMC6</accession>
<protein>
    <recommendedName>
        <fullName evidence="3">SD-repeat containing protein B domain-containing protein</fullName>
    </recommendedName>
</protein>
<dbReference type="InterPro" id="IPR013783">
    <property type="entry name" value="Ig-like_fold"/>
</dbReference>